<name>A0A392MGN1_9FABA</name>
<reference evidence="2 3" key="1">
    <citation type="journal article" date="2018" name="Front. Plant Sci.">
        <title>Red Clover (Trifolium pratense) and Zigzag Clover (T. medium) - A Picture of Genomic Similarities and Differences.</title>
        <authorList>
            <person name="Dluhosova J."/>
            <person name="Istvanek J."/>
            <person name="Nedelnik J."/>
            <person name="Repkova J."/>
        </authorList>
    </citation>
    <scope>NUCLEOTIDE SEQUENCE [LARGE SCALE GENOMIC DNA]</scope>
    <source>
        <strain evidence="3">cv. 10/8</strain>
        <tissue evidence="2">Leaf</tissue>
    </source>
</reference>
<dbReference type="Proteomes" id="UP000265520">
    <property type="component" value="Unassembled WGS sequence"/>
</dbReference>
<evidence type="ECO:0000313" key="2">
    <source>
        <dbReference type="EMBL" id="MCH86662.1"/>
    </source>
</evidence>
<keyword evidence="3" id="KW-1185">Reference proteome</keyword>
<feature type="region of interest" description="Disordered" evidence="1">
    <location>
        <begin position="50"/>
        <end position="76"/>
    </location>
</feature>
<dbReference type="AlphaFoldDB" id="A0A392MGN1"/>
<comment type="caution">
    <text evidence="2">The sequence shown here is derived from an EMBL/GenBank/DDBJ whole genome shotgun (WGS) entry which is preliminary data.</text>
</comment>
<organism evidence="2 3">
    <name type="scientific">Trifolium medium</name>
    <dbReference type="NCBI Taxonomy" id="97028"/>
    <lineage>
        <taxon>Eukaryota</taxon>
        <taxon>Viridiplantae</taxon>
        <taxon>Streptophyta</taxon>
        <taxon>Embryophyta</taxon>
        <taxon>Tracheophyta</taxon>
        <taxon>Spermatophyta</taxon>
        <taxon>Magnoliopsida</taxon>
        <taxon>eudicotyledons</taxon>
        <taxon>Gunneridae</taxon>
        <taxon>Pentapetalae</taxon>
        <taxon>rosids</taxon>
        <taxon>fabids</taxon>
        <taxon>Fabales</taxon>
        <taxon>Fabaceae</taxon>
        <taxon>Papilionoideae</taxon>
        <taxon>50 kb inversion clade</taxon>
        <taxon>NPAAA clade</taxon>
        <taxon>Hologalegina</taxon>
        <taxon>IRL clade</taxon>
        <taxon>Trifolieae</taxon>
        <taxon>Trifolium</taxon>
    </lineage>
</organism>
<accession>A0A392MGN1</accession>
<protein>
    <submittedName>
        <fullName evidence="2">Uncharacterized protein</fullName>
    </submittedName>
</protein>
<sequence>MMAIWDELDEAFEEEDQQGAKLCLMTHSNTQENGHAESFCYRKKRQHSYRKAERSQNNLPKQHFSKPPYKRSSYQHKKTSYKIGSANLQGPTSIWVPKNLLNVGMSSSKEEKAMVLGQWLLKAYDQRQTKLSLF</sequence>
<evidence type="ECO:0000313" key="3">
    <source>
        <dbReference type="Proteomes" id="UP000265520"/>
    </source>
</evidence>
<evidence type="ECO:0000256" key="1">
    <source>
        <dbReference type="SAM" id="MobiDB-lite"/>
    </source>
</evidence>
<proteinExistence type="predicted"/>
<dbReference type="EMBL" id="LXQA010010714">
    <property type="protein sequence ID" value="MCH86662.1"/>
    <property type="molecule type" value="Genomic_DNA"/>
</dbReference>
<gene>
    <name evidence="2" type="ORF">A2U01_0007522</name>
</gene>